<evidence type="ECO:0000313" key="9">
    <source>
        <dbReference type="Proteomes" id="UP000000379"/>
    </source>
</evidence>
<feature type="transmembrane region" description="Helical" evidence="5">
    <location>
        <begin position="332"/>
        <end position="352"/>
    </location>
</feature>
<sequence>MDNSSKVPQESGALEGVDARRTSVTAETLQGIDAPTQPRRGESAFDTEGIAAAAPPEEARVEVAGQWQLMWWKFRKHKLAVVGGVVTLLIYLVAVFADFLAPFPANATSTQHTYAPPQPLRFIERTAEGTRFRPHVYGYTTEIDPVALRRTFVVDESVTVPVGFFVRGAPYRLFGLIPMERRLIGPLEPGGTMYLLGADRLGRDVLSRIIYGSRISMSIGLVGVALSLFLGVLLGGLAGYYGGWVDNLQQRVGEFLESIPSIPLWMGLAAAIPLTIPPLQVYFLITVILSVIGWTGLARVVRGRFLSLKTEDFVTAARLDGMSDLRIVMRHMVPNFMSHIIAVVTLSIPGMILAETALSFLGIGLRAPIVSWGVLLQEAQNIRSVATAPWLLTPGIAVVVAVLSLNFLGDGLRDAADPYA</sequence>
<comment type="similarity">
    <text evidence="5">Belongs to the binding-protein-dependent transport system permease family.</text>
</comment>
<dbReference type="Proteomes" id="UP000000379">
    <property type="component" value="Chromosome"/>
</dbReference>
<feature type="transmembrane region" description="Helical" evidence="5">
    <location>
        <begin position="255"/>
        <end position="276"/>
    </location>
</feature>
<dbReference type="Gene3D" id="1.10.3720.10">
    <property type="entry name" value="MetI-like"/>
    <property type="match status" value="1"/>
</dbReference>
<dbReference type="Pfam" id="PF12911">
    <property type="entry name" value="OppC_N"/>
    <property type="match status" value="1"/>
</dbReference>
<reference evidence="8 9" key="2">
    <citation type="journal article" date="2011" name="Stand. Genomic Sci.">
        <title>Complete genome sequence of Truepera radiovictrix type strain (RQ-24).</title>
        <authorList>
            <person name="Ivanova N."/>
            <person name="Rohde C."/>
            <person name="Munk C."/>
            <person name="Nolan M."/>
            <person name="Lucas S."/>
            <person name="Del Rio T.G."/>
            <person name="Tice H."/>
            <person name="Deshpande S."/>
            <person name="Cheng J.F."/>
            <person name="Tapia R."/>
            <person name="Han C."/>
            <person name="Goodwin L."/>
            <person name="Pitluck S."/>
            <person name="Liolios K."/>
            <person name="Mavromatis K."/>
            <person name="Mikhailova N."/>
            <person name="Pati A."/>
            <person name="Chen A."/>
            <person name="Palaniappan K."/>
            <person name="Land M."/>
            <person name="Hauser L."/>
            <person name="Chang Y.J."/>
            <person name="Jeffries C.D."/>
            <person name="Brambilla E."/>
            <person name="Rohde M."/>
            <person name="Goker M."/>
            <person name="Tindall B.J."/>
            <person name="Woyke T."/>
            <person name="Bristow J."/>
            <person name="Eisen J.A."/>
            <person name="Markowitz V."/>
            <person name="Hugenholtz P."/>
            <person name="Kyrpides N.C."/>
            <person name="Klenk H.P."/>
            <person name="Lapidus A."/>
        </authorList>
    </citation>
    <scope>NUCLEOTIDE SEQUENCE [LARGE SCALE GENOMIC DNA]</scope>
    <source>
        <strain evidence="9">DSM 17093 / CIP 108686 / LMG 22925 / RQ-24</strain>
    </source>
</reference>
<evidence type="ECO:0000256" key="1">
    <source>
        <dbReference type="ARBA" id="ARBA00004141"/>
    </source>
</evidence>
<dbReference type="AlphaFoldDB" id="D7CQI3"/>
<dbReference type="PANTHER" id="PTHR43839:SF3">
    <property type="entry name" value="OLIGOPEPTIDE ABC TRANSPORTER, PERMEASE PROTEIN"/>
    <property type="match status" value="1"/>
</dbReference>
<dbReference type="RefSeq" id="WP_013178333.1">
    <property type="nucleotide sequence ID" value="NC_014221.1"/>
</dbReference>
<evidence type="ECO:0000256" key="3">
    <source>
        <dbReference type="ARBA" id="ARBA00022989"/>
    </source>
</evidence>
<evidence type="ECO:0000256" key="4">
    <source>
        <dbReference type="ARBA" id="ARBA00023136"/>
    </source>
</evidence>
<dbReference type="KEGG" id="tra:Trad_1851"/>
<keyword evidence="5" id="KW-0813">Transport</keyword>
<keyword evidence="4 5" id="KW-0472">Membrane</keyword>
<evidence type="ECO:0000256" key="6">
    <source>
        <dbReference type="SAM" id="MobiDB-lite"/>
    </source>
</evidence>
<evidence type="ECO:0000256" key="2">
    <source>
        <dbReference type="ARBA" id="ARBA00022692"/>
    </source>
</evidence>
<proteinExistence type="inferred from homology"/>
<keyword evidence="3 5" id="KW-1133">Transmembrane helix</keyword>
<dbReference type="Pfam" id="PF00528">
    <property type="entry name" value="BPD_transp_1"/>
    <property type="match status" value="1"/>
</dbReference>
<dbReference type="HOGENOM" id="CLU_028518_1_0_0"/>
<feature type="transmembrane region" description="Helical" evidence="5">
    <location>
        <begin position="79"/>
        <end position="101"/>
    </location>
</feature>
<dbReference type="GO" id="GO:0055085">
    <property type="term" value="P:transmembrane transport"/>
    <property type="evidence" value="ECO:0007669"/>
    <property type="project" value="InterPro"/>
</dbReference>
<dbReference type="STRING" id="649638.Trad_1851"/>
<keyword evidence="2 5" id="KW-0812">Transmembrane</keyword>
<name>D7CQI3_TRURR</name>
<dbReference type="CDD" id="cd06261">
    <property type="entry name" value="TM_PBP2"/>
    <property type="match status" value="1"/>
</dbReference>
<feature type="transmembrane region" description="Helical" evidence="5">
    <location>
        <begin position="282"/>
        <end position="301"/>
    </location>
</feature>
<protein>
    <submittedName>
        <fullName evidence="8">Binding-protein-dependent transport systems inner membrane component</fullName>
    </submittedName>
</protein>
<dbReference type="PANTHER" id="PTHR43839">
    <property type="entry name" value="OPPC IN A BINDING PROTEIN-DEPENDENT TRANSPORT SYSTEM"/>
    <property type="match status" value="1"/>
</dbReference>
<dbReference type="SUPFAM" id="SSF161098">
    <property type="entry name" value="MetI-like"/>
    <property type="match status" value="1"/>
</dbReference>
<feature type="region of interest" description="Disordered" evidence="6">
    <location>
        <begin position="1"/>
        <end position="44"/>
    </location>
</feature>
<evidence type="ECO:0000313" key="8">
    <source>
        <dbReference type="EMBL" id="ADI14967.1"/>
    </source>
</evidence>
<dbReference type="eggNOG" id="COG1173">
    <property type="taxonomic scope" value="Bacteria"/>
</dbReference>
<evidence type="ECO:0000256" key="5">
    <source>
        <dbReference type="RuleBase" id="RU363032"/>
    </source>
</evidence>
<feature type="transmembrane region" description="Helical" evidence="5">
    <location>
        <begin position="388"/>
        <end position="408"/>
    </location>
</feature>
<keyword evidence="9" id="KW-1185">Reference proteome</keyword>
<organism evidence="8 9">
    <name type="scientific">Truepera radiovictrix (strain DSM 17093 / CIP 108686 / LMG 22925 / RQ-24)</name>
    <dbReference type="NCBI Taxonomy" id="649638"/>
    <lineage>
        <taxon>Bacteria</taxon>
        <taxon>Thermotogati</taxon>
        <taxon>Deinococcota</taxon>
        <taxon>Deinococci</taxon>
        <taxon>Trueperales</taxon>
        <taxon>Trueperaceae</taxon>
        <taxon>Truepera</taxon>
    </lineage>
</organism>
<comment type="subcellular location">
    <subcellularLocation>
        <location evidence="5">Cell membrane</location>
        <topology evidence="5">Multi-pass membrane protein</topology>
    </subcellularLocation>
    <subcellularLocation>
        <location evidence="1">Membrane</location>
        <topology evidence="1">Multi-pass membrane protein</topology>
    </subcellularLocation>
</comment>
<dbReference type="InterPro" id="IPR000515">
    <property type="entry name" value="MetI-like"/>
</dbReference>
<accession>D7CQI3</accession>
<feature type="transmembrane region" description="Helical" evidence="5">
    <location>
        <begin position="215"/>
        <end position="243"/>
    </location>
</feature>
<dbReference type="InterPro" id="IPR035906">
    <property type="entry name" value="MetI-like_sf"/>
</dbReference>
<gene>
    <name evidence="8" type="ordered locus">Trad_1851</name>
</gene>
<feature type="domain" description="ABC transmembrane type-1" evidence="7">
    <location>
        <begin position="213"/>
        <end position="409"/>
    </location>
</feature>
<dbReference type="EMBL" id="CP002049">
    <property type="protein sequence ID" value="ADI14967.1"/>
    <property type="molecule type" value="Genomic_DNA"/>
</dbReference>
<dbReference type="PROSITE" id="PS50928">
    <property type="entry name" value="ABC_TM1"/>
    <property type="match status" value="1"/>
</dbReference>
<reference evidence="9" key="1">
    <citation type="submission" date="2010-05" db="EMBL/GenBank/DDBJ databases">
        <title>The complete genome of Truepera radiovictris DSM 17093.</title>
        <authorList>
            <consortium name="US DOE Joint Genome Institute (JGI-PGF)"/>
            <person name="Lucas S."/>
            <person name="Copeland A."/>
            <person name="Lapidus A."/>
            <person name="Glavina del Rio T."/>
            <person name="Dalin E."/>
            <person name="Tice H."/>
            <person name="Bruce D."/>
            <person name="Goodwin L."/>
            <person name="Pitluck S."/>
            <person name="Kyrpides N."/>
            <person name="Mavromatis K."/>
            <person name="Ovchinnikova G."/>
            <person name="Munk A.C."/>
            <person name="Detter J.C."/>
            <person name="Han C."/>
            <person name="Tapia R."/>
            <person name="Land M."/>
            <person name="Hauser L."/>
            <person name="Markowitz V."/>
            <person name="Cheng J.-F."/>
            <person name="Hugenholtz P."/>
            <person name="Woyke T."/>
            <person name="Wu D."/>
            <person name="Tindall B."/>
            <person name="Pomrenke H.G."/>
            <person name="Brambilla E."/>
            <person name="Klenk H.-P."/>
            <person name="Eisen J.A."/>
        </authorList>
    </citation>
    <scope>NUCLEOTIDE SEQUENCE [LARGE SCALE GENOMIC DNA]</scope>
    <source>
        <strain evidence="9">DSM 17093 / CIP 108686 / LMG 22925 / RQ-24</strain>
    </source>
</reference>
<dbReference type="OrthoDB" id="9797852at2"/>
<dbReference type="InterPro" id="IPR025966">
    <property type="entry name" value="OppC_N"/>
</dbReference>
<evidence type="ECO:0000259" key="7">
    <source>
        <dbReference type="PROSITE" id="PS50928"/>
    </source>
</evidence>
<dbReference type="GO" id="GO:0005886">
    <property type="term" value="C:plasma membrane"/>
    <property type="evidence" value="ECO:0007669"/>
    <property type="project" value="UniProtKB-SubCell"/>
</dbReference>